<feature type="transmembrane region" description="Helical" evidence="2">
    <location>
        <begin position="33"/>
        <end position="53"/>
    </location>
</feature>
<evidence type="ECO:0000313" key="4">
    <source>
        <dbReference type="Proteomes" id="UP000557899"/>
    </source>
</evidence>
<evidence type="ECO:0000256" key="2">
    <source>
        <dbReference type="SAM" id="Phobius"/>
    </source>
</evidence>
<feature type="region of interest" description="Disordered" evidence="1">
    <location>
        <begin position="1"/>
        <end position="26"/>
    </location>
</feature>
<organism evidence="3 4">
    <name type="scientific">Corynebacterium humireducens</name>
    <dbReference type="NCBI Taxonomy" id="1223514"/>
    <lineage>
        <taxon>Bacteria</taxon>
        <taxon>Bacillati</taxon>
        <taxon>Actinomycetota</taxon>
        <taxon>Actinomycetes</taxon>
        <taxon>Mycobacteriales</taxon>
        <taxon>Corynebacteriaceae</taxon>
        <taxon>Corynebacterium</taxon>
    </lineage>
</organism>
<keyword evidence="2" id="KW-0472">Membrane</keyword>
<keyword evidence="2" id="KW-0812">Transmembrane</keyword>
<accession>A0A7X6PQF1</accession>
<keyword evidence="2" id="KW-1133">Transmembrane helix</keyword>
<sequence>MTNLTFGSDDEPMSQNPFDGSMGKKSMTGPQKVAVGFGAILALGGAYLLGANYGSAEKEHDTQAVTQTARSSVTPKPGDSDPYFAAGQAAGESLVQSLLNEVPKGNAGAEDETVELVEGDSVNFLCDTYDLESDTCMTATLTDLNTNTVCTNEYVEKGRYVSLTFEATMSSEVSRDFYSPLSIGNWSVATESGKWTKVHDNSACDMEKNSDDLGGIFPGYSAEGTVWILVPDDADTLFFKDGLRTVFTVDL</sequence>
<evidence type="ECO:0000256" key="1">
    <source>
        <dbReference type="SAM" id="MobiDB-lite"/>
    </source>
</evidence>
<dbReference type="EMBL" id="JAAZHI010000225">
    <property type="protein sequence ID" value="NLA56893.1"/>
    <property type="molecule type" value="Genomic_DNA"/>
</dbReference>
<gene>
    <name evidence="3" type="ORF">GX859_11520</name>
</gene>
<comment type="caution">
    <text evidence="3">The sequence shown here is derived from an EMBL/GenBank/DDBJ whole genome shotgun (WGS) entry which is preliminary data.</text>
</comment>
<dbReference type="AlphaFoldDB" id="A0A7X6PQF1"/>
<evidence type="ECO:0000313" key="3">
    <source>
        <dbReference type="EMBL" id="NLA56893.1"/>
    </source>
</evidence>
<name>A0A7X6PQF1_9CORY</name>
<reference evidence="3 4" key="1">
    <citation type="journal article" date="2020" name="Biotechnol. Biofuels">
        <title>New insights from the biogas microbiome by comprehensive genome-resolved metagenomics of nearly 1600 species originating from multiple anaerobic digesters.</title>
        <authorList>
            <person name="Campanaro S."/>
            <person name="Treu L."/>
            <person name="Rodriguez-R L.M."/>
            <person name="Kovalovszki A."/>
            <person name="Ziels R.M."/>
            <person name="Maus I."/>
            <person name="Zhu X."/>
            <person name="Kougias P.G."/>
            <person name="Basile A."/>
            <person name="Luo G."/>
            <person name="Schluter A."/>
            <person name="Konstantinidis K.T."/>
            <person name="Angelidaki I."/>
        </authorList>
    </citation>
    <scope>NUCLEOTIDE SEQUENCE [LARGE SCALE GENOMIC DNA]</scope>
    <source>
        <strain evidence="3">AS15tlH2ME_198</strain>
    </source>
</reference>
<protein>
    <submittedName>
        <fullName evidence="3">Uncharacterized protein</fullName>
    </submittedName>
</protein>
<dbReference type="Proteomes" id="UP000557899">
    <property type="component" value="Unassembled WGS sequence"/>
</dbReference>
<proteinExistence type="predicted"/>